<dbReference type="InterPro" id="IPR025877">
    <property type="entry name" value="MobA-like_NTP_Trfase"/>
</dbReference>
<dbReference type="Gene3D" id="3.90.550.10">
    <property type="entry name" value="Spore Coat Polysaccharide Biosynthesis Protein SpsA, Chain A"/>
    <property type="match status" value="1"/>
</dbReference>
<accession>A0A916UIQ1</accession>
<dbReference type="InterPro" id="IPR029044">
    <property type="entry name" value="Nucleotide-diphossugar_trans"/>
</dbReference>
<reference evidence="10" key="2">
    <citation type="submission" date="2020-09" db="EMBL/GenBank/DDBJ databases">
        <authorList>
            <person name="Sun Q."/>
            <person name="Zhou Y."/>
        </authorList>
    </citation>
    <scope>NUCLEOTIDE SEQUENCE</scope>
    <source>
        <strain evidence="10">CGMCC 1.15478</strain>
    </source>
</reference>
<dbReference type="Proteomes" id="UP000641514">
    <property type="component" value="Unassembled WGS sequence"/>
</dbReference>
<evidence type="ECO:0000259" key="9">
    <source>
        <dbReference type="Pfam" id="PF12804"/>
    </source>
</evidence>
<keyword evidence="4" id="KW-0547">Nucleotide-binding</keyword>
<dbReference type="GO" id="GO:0006777">
    <property type="term" value="P:Mo-molybdopterin cofactor biosynthetic process"/>
    <property type="evidence" value="ECO:0007669"/>
    <property type="project" value="UniProtKB-KW"/>
</dbReference>
<evidence type="ECO:0000256" key="5">
    <source>
        <dbReference type="ARBA" id="ARBA00022842"/>
    </source>
</evidence>
<evidence type="ECO:0000256" key="3">
    <source>
        <dbReference type="ARBA" id="ARBA00022723"/>
    </source>
</evidence>
<organism evidence="10 11">
    <name type="scientific">Hoyosella rhizosphaerae</name>
    <dbReference type="NCBI Taxonomy" id="1755582"/>
    <lineage>
        <taxon>Bacteria</taxon>
        <taxon>Bacillati</taxon>
        <taxon>Actinomycetota</taxon>
        <taxon>Actinomycetes</taxon>
        <taxon>Mycobacteriales</taxon>
        <taxon>Hoyosellaceae</taxon>
        <taxon>Hoyosella</taxon>
    </lineage>
</organism>
<keyword evidence="7" id="KW-0501">Molybdenum cofactor biosynthesis</keyword>
<evidence type="ECO:0000313" key="10">
    <source>
        <dbReference type="EMBL" id="GGC72416.1"/>
    </source>
</evidence>
<dbReference type="EMBL" id="BMJH01000003">
    <property type="protein sequence ID" value="GGC72416.1"/>
    <property type="molecule type" value="Genomic_DNA"/>
</dbReference>
<gene>
    <name evidence="10" type="primary">mobA</name>
    <name evidence="10" type="ORF">GCM10011410_26830</name>
</gene>
<keyword evidence="6" id="KW-0342">GTP-binding</keyword>
<dbReference type="SUPFAM" id="SSF53448">
    <property type="entry name" value="Nucleotide-diphospho-sugar transferases"/>
    <property type="match status" value="1"/>
</dbReference>
<reference evidence="10" key="1">
    <citation type="journal article" date="2014" name="Int. J. Syst. Evol. Microbiol.">
        <title>Complete genome sequence of Corynebacterium casei LMG S-19264T (=DSM 44701T), isolated from a smear-ripened cheese.</title>
        <authorList>
            <consortium name="US DOE Joint Genome Institute (JGI-PGF)"/>
            <person name="Walter F."/>
            <person name="Albersmeier A."/>
            <person name="Kalinowski J."/>
            <person name="Ruckert C."/>
        </authorList>
    </citation>
    <scope>NUCLEOTIDE SEQUENCE</scope>
    <source>
        <strain evidence="10">CGMCC 1.15478</strain>
    </source>
</reference>
<keyword evidence="1" id="KW-0963">Cytoplasm</keyword>
<dbReference type="AlphaFoldDB" id="A0A916UIQ1"/>
<evidence type="ECO:0000256" key="2">
    <source>
        <dbReference type="ARBA" id="ARBA00022679"/>
    </source>
</evidence>
<feature type="domain" description="MobA-like NTP transferase" evidence="9">
    <location>
        <begin position="1"/>
        <end position="156"/>
    </location>
</feature>
<proteinExistence type="predicted"/>
<comment type="caution">
    <text evidence="10">The sequence shown here is derived from an EMBL/GenBank/DDBJ whole genome shotgun (WGS) entry which is preliminary data.</text>
</comment>
<evidence type="ECO:0000256" key="1">
    <source>
        <dbReference type="ARBA" id="ARBA00022490"/>
    </source>
</evidence>
<dbReference type="CDD" id="cd02503">
    <property type="entry name" value="MobA"/>
    <property type="match status" value="1"/>
</dbReference>
<evidence type="ECO:0000256" key="8">
    <source>
        <dbReference type="SAM" id="MobiDB-lite"/>
    </source>
</evidence>
<dbReference type="InterPro" id="IPR013482">
    <property type="entry name" value="Molybde_CF_guanTrfase"/>
</dbReference>
<feature type="region of interest" description="Disordered" evidence="8">
    <location>
        <begin position="165"/>
        <end position="184"/>
    </location>
</feature>
<dbReference type="GO" id="GO:0016779">
    <property type="term" value="F:nucleotidyltransferase activity"/>
    <property type="evidence" value="ECO:0007669"/>
    <property type="project" value="UniProtKB-KW"/>
</dbReference>
<keyword evidence="11" id="KW-1185">Reference proteome</keyword>
<dbReference type="PANTHER" id="PTHR19136:SF81">
    <property type="entry name" value="MOLYBDENUM COFACTOR GUANYLYLTRANSFERASE"/>
    <property type="match status" value="1"/>
</dbReference>
<evidence type="ECO:0000256" key="7">
    <source>
        <dbReference type="ARBA" id="ARBA00023150"/>
    </source>
</evidence>
<keyword evidence="3" id="KW-0479">Metal-binding</keyword>
<sequence>MGQDKATLPWRGSTMLEHSVTMLKSACPRVYVVTADGRAVPETGATIVSDTLSDYGPLHGLARGLRAAYDDGAHDGGAHDGGAQWAFVCAVDMPFLEPSLIDALVTAIEPSIDIVAAHDGTFPQPLAAIYKLTLAESAENAVSSGMRSLNNFVTQHQHKYVMVPGAESQLRNLNTPDDYRDARS</sequence>
<name>A0A916UIQ1_9ACTN</name>
<dbReference type="PANTHER" id="PTHR19136">
    <property type="entry name" value="MOLYBDENUM COFACTOR GUANYLYLTRANSFERASE"/>
    <property type="match status" value="1"/>
</dbReference>
<evidence type="ECO:0000256" key="6">
    <source>
        <dbReference type="ARBA" id="ARBA00023134"/>
    </source>
</evidence>
<evidence type="ECO:0000313" key="11">
    <source>
        <dbReference type="Proteomes" id="UP000641514"/>
    </source>
</evidence>
<dbReference type="GO" id="GO:0005525">
    <property type="term" value="F:GTP binding"/>
    <property type="evidence" value="ECO:0007669"/>
    <property type="project" value="UniProtKB-KW"/>
</dbReference>
<dbReference type="GO" id="GO:0046872">
    <property type="term" value="F:metal ion binding"/>
    <property type="evidence" value="ECO:0007669"/>
    <property type="project" value="UniProtKB-KW"/>
</dbReference>
<keyword evidence="2" id="KW-0808">Transferase</keyword>
<dbReference type="Pfam" id="PF12804">
    <property type="entry name" value="NTP_transf_3"/>
    <property type="match status" value="1"/>
</dbReference>
<protein>
    <submittedName>
        <fullName evidence="10">Molybdenum cofactor guanylyltransferase</fullName>
    </submittedName>
</protein>
<keyword evidence="5" id="KW-0460">Magnesium</keyword>
<evidence type="ECO:0000256" key="4">
    <source>
        <dbReference type="ARBA" id="ARBA00022741"/>
    </source>
</evidence>
<keyword evidence="10" id="KW-0548">Nucleotidyltransferase</keyword>